<evidence type="ECO:0000313" key="2">
    <source>
        <dbReference type="EMBL" id="CRL45629.1"/>
    </source>
</evidence>
<feature type="domain" description="Fe/B12 periplasmic-binding" evidence="1">
    <location>
        <begin position="72"/>
        <end position="322"/>
    </location>
</feature>
<dbReference type="PANTHER" id="PTHR30535">
    <property type="entry name" value="VITAMIN B12-BINDING PROTEIN"/>
    <property type="match status" value="1"/>
</dbReference>
<name>A0A193QKA1_SODGM</name>
<gene>
    <name evidence="2" type="primary">hmuT</name>
    <name evidence="2" type="ORF">SGGMMB4_03523</name>
</gene>
<dbReference type="InterPro" id="IPR050902">
    <property type="entry name" value="ABC_Transporter_SBP"/>
</dbReference>
<evidence type="ECO:0000259" key="1">
    <source>
        <dbReference type="PROSITE" id="PS50983"/>
    </source>
</evidence>
<dbReference type="InterPro" id="IPR002491">
    <property type="entry name" value="ABC_transptr_periplasmic_BD"/>
</dbReference>
<dbReference type="PANTHER" id="PTHR30535:SF4">
    <property type="entry name" value="HEMIN-BINDING PERIPLASMIC PROTEIN HMUT"/>
    <property type="match status" value="1"/>
</dbReference>
<dbReference type="EMBL" id="LN854557">
    <property type="protein sequence ID" value="CRL45629.1"/>
    <property type="molecule type" value="Genomic_DNA"/>
</dbReference>
<dbReference type="AlphaFoldDB" id="A0A193QKA1"/>
<accession>A0A193QKA1</accession>
<organism evidence="2 3">
    <name type="scientific">Sodalis glossinidius (strain morsitans)</name>
    <dbReference type="NCBI Taxonomy" id="343509"/>
    <lineage>
        <taxon>Bacteria</taxon>
        <taxon>Pseudomonadati</taxon>
        <taxon>Pseudomonadota</taxon>
        <taxon>Gammaproteobacteria</taxon>
        <taxon>Enterobacterales</taxon>
        <taxon>Bruguierivoracaceae</taxon>
        <taxon>Sodalis</taxon>
    </lineage>
</organism>
<dbReference type="OrthoDB" id="9797736at2"/>
<dbReference type="Pfam" id="PF01497">
    <property type="entry name" value="Peripla_BP_2"/>
    <property type="match status" value="1"/>
</dbReference>
<reference evidence="2 3" key="1">
    <citation type="submission" date="2015-05" db="EMBL/GenBank/DDBJ databases">
        <authorList>
            <person name="Goodhead I."/>
        </authorList>
    </citation>
    <scope>NUCLEOTIDE SEQUENCE [LARGE SCALE GENOMIC DNA]</scope>
    <source>
        <strain evidence="3">morsitans</strain>
    </source>
</reference>
<protein>
    <submittedName>
        <fullName evidence="2">Hemin-binding periplasmic protein HmuT</fullName>
    </submittedName>
</protein>
<dbReference type="Gene3D" id="3.40.50.1980">
    <property type="entry name" value="Nitrogenase molybdenum iron protein domain"/>
    <property type="match status" value="2"/>
</dbReference>
<sequence length="322" mass="34023">MVINRVLTVLSGQTHPAPHRQSLRRVLARLARVATRERLRDGLSRVVPALAARRYLALALLVAPFTLLAETRVITIGGDVTEIAFALGAGGEVVARDSTSLKPADQVLRLPDVGYLRQLNAEGILALRPSLVLVSELAKPSLALKQVADSGVQVITVPEETSLSAIDRKIQTVATALDRTSQGERLIARLHDDLQAIPAGTLPVKVLFILSHSGMSAMAAGKDTAADAAIRAAGLQNAMQSFSRYQPLSSEGIIASAPDLVVVTADGVKTLGGEEKVWQLPGLAMTPAGKHHRLVVLDDMALLGFGLDTPAAIVKLRAAARP</sequence>
<dbReference type="PROSITE" id="PS50983">
    <property type="entry name" value="FE_B12_PBP"/>
    <property type="match status" value="1"/>
</dbReference>
<dbReference type="SUPFAM" id="SSF53807">
    <property type="entry name" value="Helical backbone' metal receptor"/>
    <property type="match status" value="1"/>
</dbReference>
<dbReference type="Proteomes" id="UP000245838">
    <property type="component" value="Chromosome sggmmb4_Chromosome"/>
</dbReference>
<proteinExistence type="predicted"/>
<evidence type="ECO:0000313" key="3">
    <source>
        <dbReference type="Proteomes" id="UP000245838"/>
    </source>
</evidence>